<keyword evidence="6" id="KW-1185">Reference proteome</keyword>
<comment type="similarity">
    <text evidence="2">Belongs to the CDP-alcohol phosphatidyltransferase class-I family.</text>
</comment>
<keyword evidence="4" id="KW-0812">Transmembrane</keyword>
<accession>A0A4R6S683</accession>
<evidence type="ECO:0000256" key="3">
    <source>
        <dbReference type="SAM" id="MobiDB-lite"/>
    </source>
</evidence>
<sequence>MTQLRKTIMAVPAAQLLLLALLTVLGAGAGLGMTGWLAGIGFGLVGGAVLASTAYRFSPADLVTLTRSVLVGCVTALAADHRTALIDDHRSGLVLATFAAVALVLDGVDGKVARRTGTVTVFGARFDMEVDAFLILVLSAVVASTHGWWVLLIGAARYLYVAAGFLFPWLRGEIPPSMARKTVAAIQGVVLAVAASGVLPLVVSTVVTAAALAALGWSFGHDVRWLFVRRSTHAGFAVARPRRVPALLWSTAAVVLLAAAMLAPQRLSVLSGWTALRVPVEGVLALAVLLVLRGRARRVTAGAFGALLGLVLLVKGFDMGFGAELDRPFDPVFDWVLLRPAVEFLAASAGKPVAIAAVVGAILATLALVVLMVAAALRVSRVAGEHRTATVRVLVVLSVIWTAGAATGVQVGSQPVAASDAAAEVHDKVAAVVADVRDLGPFRDSVGVDAFRGVPANQLLTGLRGKDVLLTFVESYGKVALSDPDVDKVLADGTKRLQAKGFQARTGMLTSATFGGTSWLAHSTLQSGLWVNNPQRYATLLTTDRLTLASAFRAGGWRTVSDIPANTRDWSDGKFYGYEQTYDSRNVGYHGPSFSYATMPDQFTMEALQRNELARTQRPPVMAEIDLVTSHNPWTPLPRMVDWSAVGDGSVYDPMPAQGPSKDEVWSAPSRVKAAYAQSIRYSLSTLVSYVETYGTADTVLVFLGDHQPGPVVSGEGASRDVPVTIVAKDPAVLDRIASWHWAPGLRPAPDGPVWRMDAFRDAFFTAFGSGDRPTPMAARDPGHPVAVNQRPGS</sequence>
<feature type="transmembrane region" description="Helical" evidence="4">
    <location>
        <begin position="120"/>
        <end position="142"/>
    </location>
</feature>
<feature type="transmembrane region" description="Helical" evidence="4">
    <location>
        <begin position="389"/>
        <end position="409"/>
    </location>
</feature>
<evidence type="ECO:0000256" key="1">
    <source>
        <dbReference type="ARBA" id="ARBA00022679"/>
    </source>
</evidence>
<dbReference type="InterPro" id="IPR000462">
    <property type="entry name" value="CDP-OH_P_trans"/>
</dbReference>
<evidence type="ECO:0000256" key="4">
    <source>
        <dbReference type="SAM" id="Phobius"/>
    </source>
</evidence>
<dbReference type="InterPro" id="IPR043130">
    <property type="entry name" value="CDP-OH_PTrfase_TM_dom"/>
</dbReference>
<dbReference type="AlphaFoldDB" id="A0A4R6S683"/>
<gene>
    <name evidence="5" type="ORF">EV186_105423</name>
</gene>
<keyword evidence="1 2" id="KW-0808">Transferase</keyword>
<dbReference type="GO" id="GO:0016020">
    <property type="term" value="C:membrane"/>
    <property type="evidence" value="ECO:0007669"/>
    <property type="project" value="InterPro"/>
</dbReference>
<dbReference type="GO" id="GO:0016780">
    <property type="term" value="F:phosphotransferase activity, for other substituted phosphate groups"/>
    <property type="evidence" value="ECO:0007669"/>
    <property type="project" value="InterPro"/>
</dbReference>
<evidence type="ECO:0000313" key="5">
    <source>
        <dbReference type="EMBL" id="TDP95191.1"/>
    </source>
</evidence>
<name>A0A4R6S683_LABRH</name>
<organism evidence="5 6">
    <name type="scientific">Labedaea rhizosphaerae</name>
    <dbReference type="NCBI Taxonomy" id="598644"/>
    <lineage>
        <taxon>Bacteria</taxon>
        <taxon>Bacillati</taxon>
        <taxon>Actinomycetota</taxon>
        <taxon>Actinomycetes</taxon>
        <taxon>Pseudonocardiales</taxon>
        <taxon>Pseudonocardiaceae</taxon>
        <taxon>Labedaea</taxon>
    </lineage>
</organism>
<feature type="transmembrane region" description="Helical" evidence="4">
    <location>
        <begin position="209"/>
        <end position="227"/>
    </location>
</feature>
<evidence type="ECO:0000313" key="6">
    <source>
        <dbReference type="Proteomes" id="UP000295444"/>
    </source>
</evidence>
<feature type="transmembrane region" description="Helical" evidence="4">
    <location>
        <begin position="299"/>
        <end position="317"/>
    </location>
</feature>
<dbReference type="RefSeq" id="WP_243754333.1">
    <property type="nucleotide sequence ID" value="NZ_SNXZ01000005.1"/>
</dbReference>
<dbReference type="Pfam" id="PF01066">
    <property type="entry name" value="CDP-OH_P_transf"/>
    <property type="match status" value="1"/>
</dbReference>
<dbReference type="Gene3D" id="1.20.120.1760">
    <property type="match status" value="1"/>
</dbReference>
<comment type="caution">
    <text evidence="5">The sequence shown here is derived from an EMBL/GenBank/DDBJ whole genome shotgun (WGS) entry which is preliminary data.</text>
</comment>
<proteinExistence type="inferred from homology"/>
<dbReference type="InterPro" id="IPR048254">
    <property type="entry name" value="CDP_ALCOHOL_P_TRANSF_CS"/>
</dbReference>
<dbReference type="Proteomes" id="UP000295444">
    <property type="component" value="Unassembled WGS sequence"/>
</dbReference>
<feature type="region of interest" description="Disordered" evidence="3">
    <location>
        <begin position="772"/>
        <end position="794"/>
    </location>
</feature>
<feature type="transmembrane region" description="Helical" evidence="4">
    <location>
        <begin position="270"/>
        <end position="292"/>
    </location>
</feature>
<reference evidence="5 6" key="1">
    <citation type="submission" date="2019-03" db="EMBL/GenBank/DDBJ databases">
        <title>Genomic Encyclopedia of Type Strains, Phase IV (KMG-IV): sequencing the most valuable type-strain genomes for metagenomic binning, comparative biology and taxonomic classification.</title>
        <authorList>
            <person name="Goeker M."/>
        </authorList>
    </citation>
    <scope>NUCLEOTIDE SEQUENCE [LARGE SCALE GENOMIC DNA]</scope>
    <source>
        <strain evidence="5 6">DSM 45361</strain>
    </source>
</reference>
<keyword evidence="4" id="KW-1133">Transmembrane helix</keyword>
<feature type="transmembrane region" description="Helical" evidence="4">
    <location>
        <begin position="353"/>
        <end position="377"/>
    </location>
</feature>
<feature type="transmembrane region" description="Helical" evidence="4">
    <location>
        <begin position="148"/>
        <end position="170"/>
    </location>
</feature>
<protein>
    <submittedName>
        <fullName evidence="5">Phosphatidylglycerophosphate synthase</fullName>
    </submittedName>
</protein>
<feature type="transmembrane region" description="Helical" evidence="4">
    <location>
        <begin position="182"/>
        <end position="203"/>
    </location>
</feature>
<dbReference type="SUPFAM" id="SSF53649">
    <property type="entry name" value="Alkaline phosphatase-like"/>
    <property type="match status" value="1"/>
</dbReference>
<keyword evidence="4" id="KW-0472">Membrane</keyword>
<dbReference type="EMBL" id="SNXZ01000005">
    <property type="protein sequence ID" value="TDP95191.1"/>
    <property type="molecule type" value="Genomic_DNA"/>
</dbReference>
<dbReference type="InterPro" id="IPR017850">
    <property type="entry name" value="Alkaline_phosphatase_core_sf"/>
</dbReference>
<dbReference type="PROSITE" id="PS00379">
    <property type="entry name" value="CDP_ALCOHOL_P_TRANSF"/>
    <property type="match status" value="1"/>
</dbReference>
<feature type="transmembrane region" description="Helical" evidence="4">
    <location>
        <begin position="247"/>
        <end position="264"/>
    </location>
</feature>
<dbReference type="GO" id="GO:0008654">
    <property type="term" value="P:phospholipid biosynthetic process"/>
    <property type="evidence" value="ECO:0007669"/>
    <property type="project" value="InterPro"/>
</dbReference>
<dbReference type="Gene3D" id="3.40.720.10">
    <property type="entry name" value="Alkaline Phosphatase, subunit A"/>
    <property type="match status" value="1"/>
</dbReference>
<feature type="transmembrane region" description="Helical" evidence="4">
    <location>
        <begin position="36"/>
        <end position="55"/>
    </location>
</feature>
<evidence type="ECO:0000256" key="2">
    <source>
        <dbReference type="RuleBase" id="RU003750"/>
    </source>
</evidence>